<proteinExistence type="inferred from homology"/>
<evidence type="ECO:0000256" key="12">
    <source>
        <dbReference type="SAM" id="MobiDB-lite"/>
    </source>
</evidence>
<feature type="active site" evidence="9 10">
    <location>
        <position position="1049"/>
    </location>
</feature>
<feature type="domain" description="Lon N-terminal" evidence="14">
    <location>
        <begin position="14"/>
        <end position="351"/>
    </location>
</feature>
<dbReference type="PROSITE" id="PS51786">
    <property type="entry name" value="LON_PROTEOLYTIC"/>
    <property type="match status" value="1"/>
</dbReference>
<evidence type="ECO:0000256" key="1">
    <source>
        <dbReference type="ARBA" id="ARBA00004253"/>
    </source>
</evidence>
<dbReference type="EC" id="3.4.21.-" evidence="9"/>
<dbReference type="GO" id="GO:0016558">
    <property type="term" value="P:protein import into peroxisome matrix"/>
    <property type="evidence" value="ECO:0007669"/>
    <property type="project" value="UniProtKB-UniRule"/>
</dbReference>
<keyword evidence="6 9" id="KW-0067">ATP-binding</keyword>
<dbReference type="GO" id="GO:0005782">
    <property type="term" value="C:peroxisomal matrix"/>
    <property type="evidence" value="ECO:0007669"/>
    <property type="project" value="UniProtKB-SubCell"/>
</dbReference>
<dbReference type="EMBL" id="JAHMUF010000005">
    <property type="protein sequence ID" value="KAG7195077.1"/>
    <property type="molecule type" value="Genomic_DNA"/>
</dbReference>
<evidence type="ECO:0000256" key="7">
    <source>
        <dbReference type="ARBA" id="ARBA00023140"/>
    </source>
</evidence>
<dbReference type="GO" id="GO:0004252">
    <property type="term" value="F:serine-type endopeptidase activity"/>
    <property type="evidence" value="ECO:0007669"/>
    <property type="project" value="UniProtKB-UniRule"/>
</dbReference>
<dbReference type="GO" id="GO:0016485">
    <property type="term" value="P:protein processing"/>
    <property type="evidence" value="ECO:0007669"/>
    <property type="project" value="UniProtKB-UniRule"/>
</dbReference>
<dbReference type="Pfam" id="PF22667">
    <property type="entry name" value="Lon_lid"/>
    <property type="match status" value="1"/>
</dbReference>
<keyword evidence="2 9" id="KW-0645">Protease</keyword>
<name>A0A9P8AKF1_9ASCO</name>
<keyword evidence="5 9" id="KW-0720">Serine protease</keyword>
<dbReference type="AlphaFoldDB" id="A0A9P8AKF1"/>
<dbReference type="InterPro" id="IPR027501">
    <property type="entry name" value="Lonp2_euk"/>
</dbReference>
<accession>A0A9P8AKF1</accession>
<feature type="compositionally biased region" description="Low complexity" evidence="12">
    <location>
        <begin position="569"/>
        <end position="582"/>
    </location>
</feature>
<keyword evidence="3 9" id="KW-0547">Nucleotide-binding</keyword>
<evidence type="ECO:0000256" key="3">
    <source>
        <dbReference type="ARBA" id="ARBA00022741"/>
    </source>
</evidence>
<dbReference type="PROSITE" id="PS51787">
    <property type="entry name" value="LON_N"/>
    <property type="match status" value="1"/>
</dbReference>
<evidence type="ECO:0000256" key="8">
    <source>
        <dbReference type="ARBA" id="ARBA00050665"/>
    </source>
</evidence>
<reference evidence="15" key="1">
    <citation type="submission" date="2021-03" db="EMBL/GenBank/DDBJ databases">
        <authorList>
            <person name="Palmer J.M."/>
        </authorList>
    </citation>
    <scope>NUCLEOTIDE SEQUENCE</scope>
    <source>
        <strain evidence="15">ARV_011</strain>
    </source>
</reference>
<dbReference type="Gene3D" id="3.30.230.10">
    <property type="match status" value="1"/>
</dbReference>
<dbReference type="InterPro" id="IPR008269">
    <property type="entry name" value="Lon_proteolytic"/>
</dbReference>
<dbReference type="PROSITE" id="PS01046">
    <property type="entry name" value="LON_SER"/>
    <property type="match status" value="1"/>
</dbReference>
<feature type="domain" description="Lon proteolytic" evidence="13">
    <location>
        <begin position="898"/>
        <end position="1139"/>
    </location>
</feature>
<dbReference type="InterPro" id="IPR054594">
    <property type="entry name" value="Lon_lid"/>
</dbReference>
<keyword evidence="7 9" id="KW-0576">Peroxisome</keyword>
<dbReference type="SUPFAM" id="SSF54211">
    <property type="entry name" value="Ribosomal protein S5 domain 2-like"/>
    <property type="match status" value="1"/>
</dbReference>
<evidence type="ECO:0000256" key="5">
    <source>
        <dbReference type="ARBA" id="ARBA00022825"/>
    </source>
</evidence>
<dbReference type="OrthoDB" id="2411602at2759"/>
<evidence type="ECO:0000313" key="16">
    <source>
        <dbReference type="Proteomes" id="UP000790833"/>
    </source>
</evidence>
<organism evidence="15 16">
    <name type="scientific">Scheffersomyces spartinae</name>
    <dbReference type="NCBI Taxonomy" id="45513"/>
    <lineage>
        <taxon>Eukaryota</taxon>
        <taxon>Fungi</taxon>
        <taxon>Dikarya</taxon>
        <taxon>Ascomycota</taxon>
        <taxon>Saccharomycotina</taxon>
        <taxon>Pichiomycetes</taxon>
        <taxon>Debaryomycetaceae</taxon>
        <taxon>Scheffersomyces</taxon>
    </lineage>
</organism>
<dbReference type="InterPro" id="IPR003593">
    <property type="entry name" value="AAA+_ATPase"/>
</dbReference>
<evidence type="ECO:0000259" key="13">
    <source>
        <dbReference type="PROSITE" id="PS51786"/>
    </source>
</evidence>
<dbReference type="GO" id="GO:0005524">
    <property type="term" value="F:ATP binding"/>
    <property type="evidence" value="ECO:0007669"/>
    <property type="project" value="UniProtKB-UniRule"/>
</dbReference>
<comment type="similarity">
    <text evidence="9 10 11">Belongs to the peptidase S16 family.</text>
</comment>
<protein>
    <recommendedName>
        <fullName evidence="9">Lon protease homolog 2, peroxisomal</fullName>
        <ecNumber evidence="9">3.4.21.-</ecNumber>
    </recommendedName>
</protein>
<dbReference type="InterPro" id="IPR020568">
    <property type="entry name" value="Ribosomal_Su5_D2-typ_SF"/>
</dbReference>
<dbReference type="GO" id="GO:0006515">
    <property type="term" value="P:protein quality control for misfolded or incompletely synthesized proteins"/>
    <property type="evidence" value="ECO:0007669"/>
    <property type="project" value="UniProtKB-UniRule"/>
</dbReference>
<keyword evidence="4 9" id="KW-0378">Hydrolase</keyword>
<feature type="active site" evidence="9 10">
    <location>
        <position position="1006"/>
    </location>
</feature>
<dbReference type="PRINTS" id="PR00830">
    <property type="entry name" value="ENDOLAPTASE"/>
</dbReference>
<feature type="compositionally biased region" description="Polar residues" evidence="12">
    <location>
        <begin position="407"/>
        <end position="416"/>
    </location>
</feature>
<dbReference type="InterPro" id="IPR003111">
    <property type="entry name" value="Lon_prtase_N"/>
</dbReference>
<feature type="short sequence motif" description="Microbody targeting signal" evidence="9">
    <location>
        <begin position="1155"/>
        <end position="1157"/>
    </location>
</feature>
<comment type="function">
    <text evidence="9">ATP-dependent serine protease that mediates the selective degradation of misfolded and unassembled polypeptides in the peroxisomal matrix. Necessary for type 2 peroxisome targeting signal (PTS2)-containing protein processing and facilitates peroxisome matrix protein import.</text>
</comment>
<dbReference type="CDD" id="cd19500">
    <property type="entry name" value="RecA-like_Lon"/>
    <property type="match status" value="1"/>
</dbReference>
<dbReference type="Pfam" id="PF02190">
    <property type="entry name" value="LON_substr_bdg"/>
    <property type="match status" value="1"/>
</dbReference>
<evidence type="ECO:0000256" key="10">
    <source>
        <dbReference type="PROSITE-ProRule" id="PRU01122"/>
    </source>
</evidence>
<dbReference type="Gene3D" id="1.10.8.60">
    <property type="match status" value="1"/>
</dbReference>
<dbReference type="InterPro" id="IPR027417">
    <property type="entry name" value="P-loop_NTPase"/>
</dbReference>
<dbReference type="Gene3D" id="3.40.50.300">
    <property type="entry name" value="P-loop containing nucleotide triphosphate hydrolases"/>
    <property type="match status" value="1"/>
</dbReference>
<feature type="binding site" evidence="9">
    <location>
        <begin position="631"/>
        <end position="638"/>
    </location>
    <ligand>
        <name>ATP</name>
        <dbReference type="ChEBI" id="CHEBI:30616"/>
    </ligand>
</feature>
<dbReference type="InterPro" id="IPR014721">
    <property type="entry name" value="Ribsml_uS5_D2-typ_fold_subgr"/>
</dbReference>
<dbReference type="SMART" id="SM00382">
    <property type="entry name" value="AAA"/>
    <property type="match status" value="1"/>
</dbReference>
<dbReference type="InterPro" id="IPR003959">
    <property type="entry name" value="ATPase_AAA_core"/>
</dbReference>
<dbReference type="GeneID" id="66117567"/>
<evidence type="ECO:0000259" key="14">
    <source>
        <dbReference type="PROSITE" id="PS51787"/>
    </source>
</evidence>
<feature type="region of interest" description="Disordered" evidence="12">
    <location>
        <begin position="402"/>
        <end position="442"/>
    </location>
</feature>
<feature type="region of interest" description="Disordered" evidence="12">
    <location>
        <begin position="562"/>
        <end position="619"/>
    </location>
</feature>
<sequence length="1157" mass="128366">MARYPKMVADKSVLPTYKLDSNLVLLPGIVYNLTFTRFKAAALLSRFKDQVTNVPIITDLLKEYDFINEDDDAGLSKSEGDGSSVGSPVAISEEAIEGIRRFVEVEKTAIKRDGDVVASSDAIVVSSPANSQQLEQLVLAVVPNLSKINDPKGPQPDQDKVVTVCRIVGIVDDTTSIKLSLQSLVRGFKVDNFKPRNTNERLIEYEWNYKVSQVDKKYLVLDSRIQTLFKAVDKFVIGYQNAVTTAKDNKNGVNGKRSGPNDLLMLHPLANALYLQLAGSSEFNKAYGALRKLLDSYNNGLTKINPRSYTRLIDLIAAVVPFPNYSKLSVLKKVNPEDRSEEVIRLIEDITSVFGMIKDNNQRLNHWFFNEASNMQMANIVATQLKSIRLVLEGMTNSRNDLRLANQHKSNITSKGGTRDPKSGSGTGNTSPDSANKDDLDEVDDDLQPITEFITKRLPQISSITSDSKRLLVKDYKRIKNSPPGNSDYHVLRNYLEVVVDMPWDKFITKFKLNKDIDIHLAQKQLDEDHYGLTQVKRRLIQYLVVLKLLGINADKEIAEKAEAKRKSITSTSTSSSSSATSDNPIILGSSGKEVNPLNSSASSSPDCTEDESAATVVSKHNKSPIIMLAGPPGTGKTSLAKSIAKSLGRSFQRISLGGINNESEIRGHRRTYIGAMPGMIIQALRKARSMNPVILLDEVDKIIGGSPQLGRLNGDPAAALLEVLDPEQNTLFTDHYLGFPVDLSQVMFICTANEPYNLSAPLLDRLEMIEVDAYDLEAKVIIGENYLLPRQIGRNGFPYKELVTIDKATMKVIIDKYTREAGVRNLERRLGTICRFKAVEYAQLIGETGNVSRNLHTPSKALVVKYDPVVHVMHLTKYLGSPHPEDTSTIMAEVDLDRSYGVVNGLSYNSDGTGSVLVFESLGIEGNSSLHMTGRLGEVLMESAQIGLTYVKSLIYGLRADSRETSIDKDKEEQEQEVHPDIERMKNLEIHLHVPLGAISKDGPSAGIAMALLFLSLILKKPVPMDIAMTGEISLRGMVLPIGGVKEKLMGCCMSKGMIKRVILPRSNRRDVILEYIRQKRGEDDDDDGDAELGELLDDDSRYRYERDEPERFFQQKHGLSVGYAREFKDVVGIVWGTEALVGAEPHHQKLLEYHL</sequence>
<dbReference type="InterPro" id="IPR027065">
    <property type="entry name" value="Lon_Prtase"/>
</dbReference>
<dbReference type="SUPFAM" id="SSF52540">
    <property type="entry name" value="P-loop containing nucleoside triphosphate hydrolases"/>
    <property type="match status" value="1"/>
</dbReference>
<evidence type="ECO:0000256" key="6">
    <source>
        <dbReference type="ARBA" id="ARBA00022840"/>
    </source>
</evidence>
<comment type="subcellular location">
    <subcellularLocation>
        <location evidence="1 9">Peroxisome matrix</location>
    </subcellularLocation>
</comment>
<comment type="caution">
    <text evidence="15">The sequence shown here is derived from an EMBL/GenBank/DDBJ whole genome shotgun (WGS) entry which is preliminary data.</text>
</comment>
<evidence type="ECO:0000313" key="15">
    <source>
        <dbReference type="EMBL" id="KAG7195077.1"/>
    </source>
</evidence>
<comment type="catalytic activity">
    <reaction evidence="8">
        <text>Hydrolysis of proteins in presence of ATP.</text>
        <dbReference type="EC" id="3.4.21.53"/>
    </reaction>
</comment>
<evidence type="ECO:0000256" key="2">
    <source>
        <dbReference type="ARBA" id="ARBA00022670"/>
    </source>
</evidence>
<evidence type="ECO:0000256" key="4">
    <source>
        <dbReference type="ARBA" id="ARBA00022801"/>
    </source>
</evidence>
<dbReference type="Pfam" id="PF05362">
    <property type="entry name" value="Lon_C"/>
    <property type="match status" value="1"/>
</dbReference>
<dbReference type="FunFam" id="3.40.50.300:FF:000021">
    <property type="entry name" value="Lon protease homolog"/>
    <property type="match status" value="1"/>
</dbReference>
<gene>
    <name evidence="15" type="ORF">KQ657_004193</name>
</gene>
<dbReference type="HAMAP" id="MF_03121">
    <property type="entry name" value="lonp2_euk"/>
    <property type="match status" value="1"/>
</dbReference>
<dbReference type="GO" id="GO:0016887">
    <property type="term" value="F:ATP hydrolysis activity"/>
    <property type="evidence" value="ECO:0007669"/>
    <property type="project" value="UniProtKB-UniRule"/>
</dbReference>
<dbReference type="InterPro" id="IPR008268">
    <property type="entry name" value="Peptidase_S16_AS"/>
</dbReference>
<dbReference type="RefSeq" id="XP_043050624.1">
    <property type="nucleotide sequence ID" value="XM_043194873.1"/>
</dbReference>
<dbReference type="GO" id="GO:0004176">
    <property type="term" value="F:ATP-dependent peptidase activity"/>
    <property type="evidence" value="ECO:0007669"/>
    <property type="project" value="UniProtKB-UniRule"/>
</dbReference>
<dbReference type="Pfam" id="PF00004">
    <property type="entry name" value="AAA"/>
    <property type="match status" value="1"/>
</dbReference>
<dbReference type="Proteomes" id="UP000790833">
    <property type="component" value="Unassembled WGS sequence"/>
</dbReference>
<evidence type="ECO:0000256" key="11">
    <source>
        <dbReference type="RuleBase" id="RU000591"/>
    </source>
</evidence>
<feature type="compositionally biased region" description="Polar residues" evidence="12">
    <location>
        <begin position="597"/>
        <end position="607"/>
    </location>
</feature>
<evidence type="ECO:0000256" key="9">
    <source>
        <dbReference type="HAMAP-Rule" id="MF_03121"/>
    </source>
</evidence>
<dbReference type="PANTHER" id="PTHR10046">
    <property type="entry name" value="ATP DEPENDENT LON PROTEASE FAMILY MEMBER"/>
    <property type="match status" value="1"/>
</dbReference>
<keyword evidence="16" id="KW-1185">Reference proteome</keyword>